<dbReference type="InterPro" id="IPR051505">
    <property type="entry name" value="C-type_lectin_domain"/>
</dbReference>
<comment type="subcellular location">
    <subcellularLocation>
        <location evidence="1">Membrane</location>
        <topology evidence="1">Single-pass type I membrane protein</topology>
    </subcellularLocation>
</comment>
<keyword evidence="5 7" id="KW-1133">Transmembrane helix</keyword>
<dbReference type="FunFam" id="3.10.100.10:FF:000006">
    <property type="entry name" value="Layilin b"/>
    <property type="match status" value="1"/>
</dbReference>
<evidence type="ECO:0000313" key="10">
    <source>
        <dbReference type="Proteomes" id="UP000050525"/>
    </source>
</evidence>
<feature type="domain" description="C-type lectin" evidence="8">
    <location>
        <begin position="71"/>
        <end position="211"/>
    </location>
</feature>
<dbReference type="PROSITE" id="PS50041">
    <property type="entry name" value="C_TYPE_LECTIN_2"/>
    <property type="match status" value="1"/>
</dbReference>
<reference evidence="9 10" key="1">
    <citation type="journal article" date="2012" name="Genome Biol.">
        <title>Sequencing three crocodilian genomes to illuminate the evolution of archosaurs and amniotes.</title>
        <authorList>
            <person name="St John J.A."/>
            <person name="Braun E.L."/>
            <person name="Isberg S.R."/>
            <person name="Miles L.G."/>
            <person name="Chong A.Y."/>
            <person name="Gongora J."/>
            <person name="Dalzell P."/>
            <person name="Moran C."/>
            <person name="Bed'hom B."/>
            <person name="Abzhanov A."/>
            <person name="Burgess S.C."/>
            <person name="Cooksey A.M."/>
            <person name="Castoe T.A."/>
            <person name="Crawford N.G."/>
            <person name="Densmore L.D."/>
            <person name="Drew J.C."/>
            <person name="Edwards S.V."/>
            <person name="Faircloth B.C."/>
            <person name="Fujita M.K."/>
            <person name="Greenwold M.J."/>
            <person name="Hoffmann F.G."/>
            <person name="Howard J.M."/>
            <person name="Iguchi T."/>
            <person name="Janes D.E."/>
            <person name="Khan S.Y."/>
            <person name="Kohno S."/>
            <person name="de Koning A.J."/>
            <person name="Lance S.L."/>
            <person name="McCarthy F.M."/>
            <person name="McCormack J.E."/>
            <person name="Merchant M.E."/>
            <person name="Peterson D.G."/>
            <person name="Pollock D.D."/>
            <person name="Pourmand N."/>
            <person name="Raney B.J."/>
            <person name="Roessler K.A."/>
            <person name="Sanford J.R."/>
            <person name="Sawyer R.H."/>
            <person name="Schmidt C.J."/>
            <person name="Triplett E.W."/>
            <person name="Tuberville T.D."/>
            <person name="Venegas-Anaya M."/>
            <person name="Howard J.T."/>
            <person name="Jarvis E.D."/>
            <person name="Guillette L.J.Jr."/>
            <person name="Glenn T.C."/>
            <person name="Green R.E."/>
            <person name="Ray D.A."/>
        </authorList>
    </citation>
    <scope>NUCLEOTIDE SEQUENCE [LARGE SCALE GENOMIC DNA]</scope>
    <source>
        <strain evidence="9">KSC_2009_1</strain>
    </source>
</reference>
<evidence type="ECO:0000256" key="2">
    <source>
        <dbReference type="ARBA" id="ARBA00022692"/>
    </source>
</evidence>
<dbReference type="InterPro" id="IPR016186">
    <property type="entry name" value="C-type_lectin-like/link_sf"/>
</dbReference>
<dbReference type="Pfam" id="PF00059">
    <property type="entry name" value="Lectin_C"/>
    <property type="match status" value="1"/>
</dbReference>
<keyword evidence="10" id="KW-1185">Reference proteome</keyword>
<dbReference type="PANTHER" id="PTHR14789">
    <property type="entry name" value="CHONDROLECTIN VARIANT CHODLFDELTAE"/>
    <property type="match status" value="1"/>
</dbReference>
<evidence type="ECO:0000259" key="8">
    <source>
        <dbReference type="PROSITE" id="PS50041"/>
    </source>
</evidence>
<dbReference type="eggNOG" id="KOG4297">
    <property type="taxonomic scope" value="Eukaryota"/>
</dbReference>
<comment type="caution">
    <text evidence="9">The sequence shown here is derived from an EMBL/GenBank/DDBJ whole genome shotgun (WGS) entry which is preliminary data.</text>
</comment>
<protein>
    <submittedName>
        <fullName evidence="9">Layilin isoform A</fullName>
    </submittedName>
</protein>
<evidence type="ECO:0000256" key="1">
    <source>
        <dbReference type="ARBA" id="ARBA00004479"/>
    </source>
</evidence>
<proteinExistence type="predicted"/>
<dbReference type="Proteomes" id="UP000050525">
    <property type="component" value="Unassembled WGS sequence"/>
</dbReference>
<feature type="transmembrane region" description="Helical" evidence="7">
    <location>
        <begin position="280"/>
        <end position="307"/>
    </location>
</feature>
<keyword evidence="3" id="KW-0732">Signal</keyword>
<evidence type="ECO:0000313" key="9">
    <source>
        <dbReference type="EMBL" id="KYO35716.1"/>
    </source>
</evidence>
<gene>
    <name evidence="9" type="primary">LAYN-1</name>
    <name evidence="9" type="ORF">Y1Q_0010158</name>
</gene>
<dbReference type="CDD" id="cd03595">
    <property type="entry name" value="CLECT_chondrolectin_like"/>
    <property type="match status" value="1"/>
</dbReference>
<dbReference type="SUPFAM" id="SSF56436">
    <property type="entry name" value="C-type lectin-like"/>
    <property type="match status" value="1"/>
</dbReference>
<keyword evidence="6 7" id="KW-0472">Membrane</keyword>
<keyword evidence="2 7" id="KW-0812">Transmembrane</keyword>
<dbReference type="STRING" id="8496.A0A151NFW1"/>
<dbReference type="SMART" id="SM00034">
    <property type="entry name" value="CLECT"/>
    <property type="match status" value="1"/>
</dbReference>
<evidence type="ECO:0000256" key="4">
    <source>
        <dbReference type="ARBA" id="ARBA00022734"/>
    </source>
</evidence>
<dbReference type="GO" id="GO:0016020">
    <property type="term" value="C:membrane"/>
    <property type="evidence" value="ECO:0007669"/>
    <property type="project" value="UniProtKB-SubCell"/>
</dbReference>
<sequence length="506" mass="56851">MSKTLACGHLKTVAVYFLRSERHRSLQQSDHVRQHVYASSSPNLFCTSQEVNNYYSWACNSLGQTVCRGGTQRPCYKIVYFHDASRRISFAEADQACRRDGGHLVSIESEAEQKLIEKFIEGLLASDGDFWIGLRRKGEDLDNSTDCQDLYAWSDGSSSGFRNWYEDEPSCGSEICVVMYHQPSAPPGVGGPYMFQWNDDRCNMKNNFICKYSLEKPTSAPEEDFHEGSLKPTSPEELIEEEAHVKDVVIGSLKPTSPGEPIKEEANVTLKEAKEPVLSLAYILIPSIPLLLLLMVVTAIFCFWLFAKRRQDRVDASPKEQDVWLSPQRPNSPNLEIYSVIKKQTEADLAGTRPDTKISSFRSPGDNMLDNLSGDYENVAVNTSESGFVTLASTESGFVTNEIYELCSDRVGRSKESTWVENEIYDSPFCQGAVLGYMKTVRGRSSQHERAYKTREFRGVSKHMEELQGTPSPERWCEGACQESARSHPRLEFASKSSPNHIGICA</sequence>
<dbReference type="InterPro" id="IPR016187">
    <property type="entry name" value="CTDL_fold"/>
</dbReference>
<dbReference type="EMBL" id="AKHW03003120">
    <property type="protein sequence ID" value="KYO35716.1"/>
    <property type="molecule type" value="Genomic_DNA"/>
</dbReference>
<dbReference type="PANTHER" id="PTHR14789:SF2">
    <property type="entry name" value="LAYILIN"/>
    <property type="match status" value="1"/>
</dbReference>
<evidence type="ECO:0000256" key="6">
    <source>
        <dbReference type="ARBA" id="ARBA00023136"/>
    </source>
</evidence>
<evidence type="ECO:0000256" key="7">
    <source>
        <dbReference type="SAM" id="Phobius"/>
    </source>
</evidence>
<dbReference type="AlphaFoldDB" id="A0A151NFW1"/>
<name>A0A151NFW1_ALLMI</name>
<evidence type="ECO:0000256" key="5">
    <source>
        <dbReference type="ARBA" id="ARBA00022989"/>
    </source>
</evidence>
<dbReference type="Gene3D" id="3.10.100.10">
    <property type="entry name" value="Mannose-Binding Protein A, subunit A"/>
    <property type="match status" value="1"/>
</dbReference>
<organism evidence="9 10">
    <name type="scientific">Alligator mississippiensis</name>
    <name type="common">American alligator</name>
    <dbReference type="NCBI Taxonomy" id="8496"/>
    <lineage>
        <taxon>Eukaryota</taxon>
        <taxon>Metazoa</taxon>
        <taxon>Chordata</taxon>
        <taxon>Craniata</taxon>
        <taxon>Vertebrata</taxon>
        <taxon>Euteleostomi</taxon>
        <taxon>Archelosauria</taxon>
        <taxon>Archosauria</taxon>
        <taxon>Crocodylia</taxon>
        <taxon>Alligatoridae</taxon>
        <taxon>Alligatorinae</taxon>
        <taxon>Alligator</taxon>
    </lineage>
</organism>
<dbReference type="GO" id="GO:0030246">
    <property type="term" value="F:carbohydrate binding"/>
    <property type="evidence" value="ECO:0007669"/>
    <property type="project" value="UniProtKB-KW"/>
</dbReference>
<evidence type="ECO:0000256" key="3">
    <source>
        <dbReference type="ARBA" id="ARBA00022729"/>
    </source>
</evidence>
<accession>A0A151NFW1</accession>
<keyword evidence="4" id="KW-0430">Lectin</keyword>
<dbReference type="InterPro" id="IPR001304">
    <property type="entry name" value="C-type_lectin-like"/>
</dbReference>